<proteinExistence type="predicted"/>
<feature type="signal peptide" evidence="1">
    <location>
        <begin position="1"/>
        <end position="23"/>
    </location>
</feature>
<evidence type="ECO:0000313" key="2">
    <source>
        <dbReference type="Proteomes" id="UP001165740"/>
    </source>
</evidence>
<accession>A0A9W3BDX0</accession>
<keyword evidence="2" id="KW-1185">Reference proteome</keyword>
<dbReference type="AlphaFoldDB" id="A0A9W3BDX0"/>
<dbReference type="RefSeq" id="XP_055897677.1">
    <property type="nucleotide sequence ID" value="XM_056041702.1"/>
</dbReference>
<reference evidence="3" key="1">
    <citation type="submission" date="2025-08" db="UniProtKB">
        <authorList>
            <consortium name="RefSeq"/>
        </authorList>
    </citation>
    <scope>IDENTIFICATION</scope>
</reference>
<keyword evidence="1" id="KW-0732">Signal</keyword>
<name>A0A9W3BDX0_BIOGL</name>
<evidence type="ECO:0000256" key="1">
    <source>
        <dbReference type="SAM" id="SignalP"/>
    </source>
</evidence>
<dbReference type="Proteomes" id="UP001165740">
    <property type="component" value="Chromosome 9"/>
</dbReference>
<sequence>MAFTQRIIQISILLAALVCIVFSQDPALFSNMQASTSAATGQPGGFDMSALGGGMPMPPNFGMPPPAQPRPNPMQSMLPLLMFRGSDFAQQMMLMQMMGMGGSSAGAMGGMPMNPFLMYNLMKAF</sequence>
<feature type="chain" id="PRO_5040793223" evidence="1">
    <location>
        <begin position="24"/>
        <end position="125"/>
    </location>
</feature>
<gene>
    <name evidence="3" type="primary">LOC106072391</name>
</gene>
<dbReference type="GeneID" id="106072391"/>
<organism evidence="2 3">
    <name type="scientific">Biomphalaria glabrata</name>
    <name type="common">Bloodfluke planorb</name>
    <name type="synonym">Freshwater snail</name>
    <dbReference type="NCBI Taxonomy" id="6526"/>
    <lineage>
        <taxon>Eukaryota</taxon>
        <taxon>Metazoa</taxon>
        <taxon>Spiralia</taxon>
        <taxon>Lophotrochozoa</taxon>
        <taxon>Mollusca</taxon>
        <taxon>Gastropoda</taxon>
        <taxon>Heterobranchia</taxon>
        <taxon>Euthyneura</taxon>
        <taxon>Panpulmonata</taxon>
        <taxon>Hygrophila</taxon>
        <taxon>Lymnaeoidea</taxon>
        <taxon>Planorbidae</taxon>
        <taxon>Biomphalaria</taxon>
    </lineage>
</organism>
<evidence type="ECO:0000313" key="3">
    <source>
        <dbReference type="RefSeq" id="XP_055897677.1"/>
    </source>
</evidence>
<dbReference type="OrthoDB" id="6143903at2759"/>
<protein>
    <submittedName>
        <fullName evidence="3">Uncharacterized protein LOC106072391 isoform X1</fullName>
    </submittedName>
</protein>